<organism evidence="3 4">
    <name type="scientific">Aphidius gifuensis</name>
    <name type="common">Parasitoid wasp</name>
    <dbReference type="NCBI Taxonomy" id="684658"/>
    <lineage>
        <taxon>Eukaryota</taxon>
        <taxon>Metazoa</taxon>
        <taxon>Ecdysozoa</taxon>
        <taxon>Arthropoda</taxon>
        <taxon>Hexapoda</taxon>
        <taxon>Insecta</taxon>
        <taxon>Pterygota</taxon>
        <taxon>Neoptera</taxon>
        <taxon>Endopterygota</taxon>
        <taxon>Hymenoptera</taxon>
        <taxon>Apocrita</taxon>
        <taxon>Ichneumonoidea</taxon>
        <taxon>Braconidae</taxon>
        <taxon>Aphidiinae</taxon>
        <taxon>Aphidius</taxon>
    </lineage>
</organism>
<protein>
    <recommendedName>
        <fullName evidence="5">Malate dehydrogenase</fullName>
    </recommendedName>
</protein>
<dbReference type="InterPro" id="IPR043144">
    <property type="entry name" value="Mal/L-sulf/L-lact_DH-like_ah"/>
</dbReference>
<dbReference type="EMBL" id="JACMRX010000002">
    <property type="protein sequence ID" value="KAF7994221.1"/>
    <property type="molecule type" value="Genomic_DNA"/>
</dbReference>
<dbReference type="InterPro" id="IPR036111">
    <property type="entry name" value="Mal/L-sulfo/L-lacto_DH-like_sf"/>
</dbReference>
<dbReference type="Proteomes" id="UP000639338">
    <property type="component" value="Unassembled WGS sequence"/>
</dbReference>
<dbReference type="AlphaFoldDB" id="A0A834XXY1"/>
<comment type="caution">
    <text evidence="3">The sequence shown here is derived from an EMBL/GenBank/DDBJ whole genome shotgun (WGS) entry which is preliminary data.</text>
</comment>
<dbReference type="OrthoDB" id="7881616at2759"/>
<evidence type="ECO:0000256" key="2">
    <source>
        <dbReference type="ARBA" id="ARBA00023002"/>
    </source>
</evidence>
<comment type="similarity">
    <text evidence="1">Belongs to the LDH2/MDH2 oxidoreductase family.</text>
</comment>
<dbReference type="Gene3D" id="1.10.1530.10">
    <property type="match status" value="1"/>
</dbReference>
<dbReference type="PANTHER" id="PTHR11091">
    <property type="entry name" value="OXIDOREDUCTASE-RELATED"/>
    <property type="match status" value="1"/>
</dbReference>
<evidence type="ECO:0000256" key="1">
    <source>
        <dbReference type="ARBA" id="ARBA00006056"/>
    </source>
</evidence>
<dbReference type="Pfam" id="PF02615">
    <property type="entry name" value="Ldh_2"/>
    <property type="match status" value="1"/>
</dbReference>
<dbReference type="PANTHER" id="PTHR11091:SF0">
    <property type="entry name" value="MALATE DEHYDROGENASE"/>
    <property type="match status" value="1"/>
</dbReference>
<keyword evidence="2" id="KW-0560">Oxidoreductase</keyword>
<evidence type="ECO:0000313" key="3">
    <source>
        <dbReference type="EMBL" id="KAF7994221.1"/>
    </source>
</evidence>
<dbReference type="SUPFAM" id="SSF89733">
    <property type="entry name" value="L-sulfolactate dehydrogenase-like"/>
    <property type="match status" value="1"/>
</dbReference>
<evidence type="ECO:0008006" key="5">
    <source>
        <dbReference type="Google" id="ProtNLM"/>
    </source>
</evidence>
<reference evidence="3 4" key="1">
    <citation type="submission" date="2020-08" db="EMBL/GenBank/DDBJ databases">
        <title>Aphidius gifuensis genome sequencing and assembly.</title>
        <authorList>
            <person name="Du Z."/>
        </authorList>
    </citation>
    <scope>NUCLEOTIDE SEQUENCE [LARGE SCALE GENOMIC DNA]</scope>
    <source>
        <strain evidence="3">YNYX2018</strain>
        <tissue evidence="3">Adults</tissue>
    </source>
</reference>
<dbReference type="InterPro" id="IPR043143">
    <property type="entry name" value="Mal/L-sulf/L-lact_DH-like_NADP"/>
</dbReference>
<dbReference type="Gene3D" id="3.30.1370.60">
    <property type="entry name" value="Hypothetical oxidoreductase yiak, domain 2"/>
    <property type="match status" value="1"/>
</dbReference>
<dbReference type="GO" id="GO:0016491">
    <property type="term" value="F:oxidoreductase activity"/>
    <property type="evidence" value="ECO:0007669"/>
    <property type="project" value="UniProtKB-KW"/>
</dbReference>
<keyword evidence="4" id="KW-1185">Reference proteome</keyword>
<dbReference type="InterPro" id="IPR003767">
    <property type="entry name" value="Malate/L-lactate_DH-like"/>
</dbReference>
<proteinExistence type="inferred from homology"/>
<name>A0A834XXY1_APHGI</name>
<accession>A0A834XXY1</accession>
<evidence type="ECO:0000313" key="4">
    <source>
        <dbReference type="Proteomes" id="UP000639338"/>
    </source>
</evidence>
<sequence length="385" mass="41843">MFLIKNKNSILLATSGARSNILNMSTNFVAKSMIVKKEEVVRFIKDCMIKAGANNDDSIIVADHLMTADYRGHFSHGMNRVPMYVTDIQKKLTDPIARPQIINDYQAIALVDGQNGLGQVIGKYSMELAIDKAKKFGIGMVSTRGSNHYGICGYYTLMAANEGLIGFSCTNTSPLQVPTRSCESALGTNPLSIAMKSNNDEFVLDMATTAVALGKIEIASRKNEKIPDGWAFDKIGNMTNDANEALESARLLPLGGIENNSGYKGYGLAVMVEILCGIISGSKFGPNIRNWKTSDGIADLGHCFIAINPNVFCPGSHDRMNKLLDQLRGMPTNSNERVMVAGDPENASIKHVDQVGGITYHENQIKACNELAETLGVMKLQLNQI</sequence>
<gene>
    <name evidence="3" type="ORF">HCN44_002185</name>
</gene>